<dbReference type="EMBL" id="PQWB01000011">
    <property type="protein sequence ID" value="POZ63539.1"/>
    <property type="molecule type" value="Genomic_DNA"/>
</dbReference>
<dbReference type="RefSeq" id="WP_103901156.1">
    <property type="nucleotide sequence ID" value="NZ_PQWB01000011.1"/>
</dbReference>
<evidence type="ECO:0000256" key="2">
    <source>
        <dbReference type="SAM" id="SignalP"/>
    </source>
</evidence>
<feature type="signal peptide" evidence="2">
    <location>
        <begin position="1"/>
        <end position="22"/>
    </location>
</feature>
<evidence type="ECO:0000256" key="1">
    <source>
        <dbReference type="SAM" id="MobiDB-lite"/>
    </source>
</evidence>
<evidence type="ECO:0008006" key="5">
    <source>
        <dbReference type="Google" id="ProtNLM"/>
    </source>
</evidence>
<evidence type="ECO:0000313" key="3">
    <source>
        <dbReference type="EMBL" id="POZ63539.1"/>
    </source>
</evidence>
<keyword evidence="2" id="KW-0732">Signal</keyword>
<feature type="compositionally biased region" description="Basic residues" evidence="1">
    <location>
        <begin position="132"/>
        <end position="142"/>
    </location>
</feature>
<protein>
    <recommendedName>
        <fullName evidence="5">LTXXQ motif family protein</fullName>
    </recommendedName>
</protein>
<name>A0A2S5DKH6_9NEIS</name>
<organism evidence="3 4">
    <name type="scientific">Chromobacterium alticapitis</name>
    <dbReference type="NCBI Taxonomy" id="2073169"/>
    <lineage>
        <taxon>Bacteria</taxon>
        <taxon>Pseudomonadati</taxon>
        <taxon>Pseudomonadota</taxon>
        <taxon>Betaproteobacteria</taxon>
        <taxon>Neisseriales</taxon>
        <taxon>Chromobacteriaceae</taxon>
        <taxon>Chromobacterium</taxon>
    </lineage>
</organism>
<gene>
    <name evidence="3" type="ORF">C2I19_02590</name>
</gene>
<sequence length="151" mass="17213">MNQLLKPLLVAGLLFVGAAAHAENAAPGMPEHGMRMMDPAKREAMMAKHMQMLHDKLKIQPQQEAAWKTFTDSMKPERMAKPPMDDKATAPQRMEDMMQRRQAEMQKHLDALKAFYAQLTPEQQKIMDHMHGPRGKWEHHKKPDGAAPAQK</sequence>
<dbReference type="InterPro" id="IPR012899">
    <property type="entry name" value="LTXXQ"/>
</dbReference>
<comment type="caution">
    <text evidence="3">The sequence shown here is derived from an EMBL/GenBank/DDBJ whole genome shotgun (WGS) entry which is preliminary data.</text>
</comment>
<dbReference type="GO" id="GO:0042597">
    <property type="term" value="C:periplasmic space"/>
    <property type="evidence" value="ECO:0007669"/>
    <property type="project" value="InterPro"/>
</dbReference>
<accession>A0A2S5DKH6</accession>
<reference evidence="4" key="1">
    <citation type="submission" date="2018-02" db="EMBL/GenBank/DDBJ databases">
        <authorList>
            <person name="O'Hara-Hanley K."/>
            <person name="Soby S."/>
        </authorList>
    </citation>
    <scope>NUCLEOTIDE SEQUENCE [LARGE SCALE GENOMIC DNA]</scope>
    <source>
        <strain evidence="4">MWU14-2602</strain>
    </source>
</reference>
<evidence type="ECO:0000313" key="4">
    <source>
        <dbReference type="Proteomes" id="UP000237082"/>
    </source>
</evidence>
<keyword evidence="4" id="KW-1185">Reference proteome</keyword>
<proteinExistence type="predicted"/>
<feature type="region of interest" description="Disordered" evidence="1">
    <location>
        <begin position="127"/>
        <end position="151"/>
    </location>
</feature>
<dbReference type="Proteomes" id="UP000237082">
    <property type="component" value="Unassembled WGS sequence"/>
</dbReference>
<dbReference type="AlphaFoldDB" id="A0A2S5DKH6"/>
<feature type="chain" id="PRO_5015535438" description="LTXXQ motif family protein" evidence="2">
    <location>
        <begin position="23"/>
        <end position="151"/>
    </location>
</feature>
<dbReference type="OrthoDB" id="5298564at2"/>
<dbReference type="Pfam" id="PF07813">
    <property type="entry name" value="LTXXQ"/>
    <property type="match status" value="1"/>
</dbReference>